<keyword evidence="1" id="KW-0325">Glycoprotein</keyword>
<dbReference type="GO" id="GO:0050829">
    <property type="term" value="P:defense response to Gram-negative bacterium"/>
    <property type="evidence" value="ECO:0007669"/>
    <property type="project" value="UniProtKB-UniRule"/>
</dbReference>
<dbReference type="InterPro" id="IPR017943">
    <property type="entry name" value="Bactericidal_perm-incr_a/b_dom"/>
</dbReference>
<dbReference type="SMART" id="SM00329">
    <property type="entry name" value="BPI2"/>
    <property type="match status" value="1"/>
</dbReference>
<keyword evidence="1" id="KW-0399">Innate immunity</keyword>
<proteinExistence type="predicted"/>
<comment type="subcellular location">
    <subcellularLocation>
        <location evidence="1">Secreted</location>
    </subcellularLocation>
</comment>
<dbReference type="PANTHER" id="PTHR10504:SF84">
    <property type="entry name" value="BACTERICIDAL PERMEABILITY-INCREASING PROTEIN"/>
    <property type="match status" value="1"/>
</dbReference>
<evidence type="ECO:0000313" key="4">
    <source>
        <dbReference type="Proteomes" id="UP000824219"/>
    </source>
</evidence>
<dbReference type="Proteomes" id="UP000824219">
    <property type="component" value="Linkage Group LG21"/>
</dbReference>
<keyword evidence="1" id="KW-0964">Secreted</keyword>
<reference evidence="3 4" key="1">
    <citation type="submission" date="2021-06" db="EMBL/GenBank/DDBJ databases">
        <title>Chromosome-level genome assembly of the red-tail catfish (Hemibagrus wyckioides).</title>
        <authorList>
            <person name="Shao F."/>
        </authorList>
    </citation>
    <scope>NUCLEOTIDE SEQUENCE [LARGE SCALE GENOMIC DNA]</scope>
    <source>
        <strain evidence="3">EC202008001</strain>
        <tissue evidence="3">Blood</tissue>
    </source>
</reference>
<dbReference type="SUPFAM" id="SSF55394">
    <property type="entry name" value="Bactericidal permeability-increasing protein, BPI"/>
    <property type="match status" value="1"/>
</dbReference>
<dbReference type="PANTHER" id="PTHR10504">
    <property type="entry name" value="BACTERICIDAL PERMEABILITY-INCREASING BPI PROTEIN-RELATED"/>
    <property type="match status" value="1"/>
</dbReference>
<dbReference type="OrthoDB" id="10255543at2759"/>
<dbReference type="GO" id="GO:0045087">
    <property type="term" value="P:innate immune response"/>
    <property type="evidence" value="ECO:0007669"/>
    <property type="project" value="UniProtKB-UniRule"/>
</dbReference>
<dbReference type="AlphaFoldDB" id="A0A9D3ND73"/>
<keyword evidence="1" id="KW-0391">Immunity</keyword>
<evidence type="ECO:0000313" key="3">
    <source>
        <dbReference type="EMBL" id="KAG7318885.1"/>
    </source>
</evidence>
<keyword evidence="1" id="KW-1015">Disulfide bond</keyword>
<dbReference type="Gene3D" id="3.15.20.10">
    <property type="entry name" value="Bactericidal permeability-increasing protein, domain 2"/>
    <property type="match status" value="1"/>
</dbReference>
<dbReference type="InterPro" id="IPR001124">
    <property type="entry name" value="Lipid-bd_serum_glycop_C"/>
</dbReference>
<keyword evidence="1" id="KW-0732">Signal</keyword>
<evidence type="ECO:0000256" key="1">
    <source>
        <dbReference type="RuleBase" id="RU369039"/>
    </source>
</evidence>
<dbReference type="GO" id="GO:0008289">
    <property type="term" value="F:lipid binding"/>
    <property type="evidence" value="ECO:0007669"/>
    <property type="project" value="InterPro"/>
</dbReference>
<protein>
    <recommendedName>
        <fullName evidence="1">Bactericidal permeability-increasing protein</fullName>
        <shortName evidence="1">BPI</shortName>
    </recommendedName>
</protein>
<evidence type="ECO:0000259" key="2">
    <source>
        <dbReference type="SMART" id="SM00329"/>
    </source>
</evidence>
<dbReference type="EMBL" id="JAHKSW010000021">
    <property type="protein sequence ID" value="KAG7318885.1"/>
    <property type="molecule type" value="Genomic_DNA"/>
</dbReference>
<keyword evidence="1" id="KW-0044">Antibiotic</keyword>
<comment type="domain">
    <text evidence="1">The N-terminal region may be exposed to the interior of the granule, whereas the C-terminal portion may be embedded in the membrane. During phagocytosis and degranulation, proteases may be released and activated and cleave BPI at the junction of the N- and C-terminal portions of the molecule, providing controlled release of the N-terminal antibacterial fragment when bacteria are ingested.</text>
</comment>
<comment type="domain">
    <text evidence="1">The N- and C-terminal barrels adopt an identical fold despite having only 13% of conserved residues.</text>
</comment>
<organism evidence="3 4">
    <name type="scientific">Hemibagrus wyckioides</name>
    <dbReference type="NCBI Taxonomy" id="337641"/>
    <lineage>
        <taxon>Eukaryota</taxon>
        <taxon>Metazoa</taxon>
        <taxon>Chordata</taxon>
        <taxon>Craniata</taxon>
        <taxon>Vertebrata</taxon>
        <taxon>Euteleostomi</taxon>
        <taxon>Actinopterygii</taxon>
        <taxon>Neopterygii</taxon>
        <taxon>Teleostei</taxon>
        <taxon>Ostariophysi</taxon>
        <taxon>Siluriformes</taxon>
        <taxon>Bagridae</taxon>
        <taxon>Hemibagrus</taxon>
    </lineage>
</organism>
<keyword evidence="4" id="KW-1185">Reference proteome</keyword>
<comment type="subunit">
    <text evidence="1">Monomer. Homodimer; disulfide-linked.</text>
</comment>
<keyword evidence="1" id="KW-0929">Antimicrobial</keyword>
<gene>
    <name evidence="3" type="ORF">KOW79_017359</name>
</gene>
<comment type="function">
    <text evidence="1">The cytotoxic action of BPI is limited to many species of Gram-negative bacteria; this specificity may be explained by a strong affinity of the very basic N-terminal half for the negatively charged lipopolysaccharides that are unique to the Gram-negative bacterial outer envelope.</text>
</comment>
<dbReference type="Pfam" id="PF02886">
    <property type="entry name" value="LBP_BPI_CETP_C"/>
    <property type="match status" value="1"/>
</dbReference>
<comment type="caution">
    <text evidence="3">The sequence shown here is derived from an EMBL/GenBank/DDBJ whole genome shotgun (WGS) entry which is preliminary data.</text>
</comment>
<feature type="domain" description="Lipid-binding serum glycoprotein C-terminal" evidence="2">
    <location>
        <begin position="1"/>
        <end position="146"/>
    </location>
</feature>
<accession>A0A9D3ND73</accession>
<dbReference type="GO" id="GO:0005615">
    <property type="term" value="C:extracellular space"/>
    <property type="evidence" value="ECO:0007669"/>
    <property type="project" value="UniProtKB-UniRule"/>
</dbReference>
<name>A0A9D3ND73_9TELE</name>
<sequence length="208" mass="23063">MDFLEIAKQYPGLMMKLLVKAVKEPDITFQPNNVTVRVSSTVTAYAIQPNATLSLVFILSVNASVSAQIYVSGLKVAGVLSLNGMDMALMTSYVGPFQVKSLDSVFNMILKVVVIPKVNSYLKQGYPLPSIGKMNLLNTQLQILKCKQYGGWTGTDSTHRNWPRLLLLCYIQNGDEMRWCGPKWRSGAIGKIEQDTFPVHRSLTLSST</sequence>
<dbReference type="InterPro" id="IPR032942">
    <property type="entry name" value="BPI/LBP/Plunc"/>
</dbReference>